<dbReference type="Gene3D" id="3.40.50.150">
    <property type="entry name" value="Vaccinia Virus protein VP39"/>
    <property type="match status" value="1"/>
</dbReference>
<dbReference type="CDD" id="cd02440">
    <property type="entry name" value="AdoMet_MTases"/>
    <property type="match status" value="1"/>
</dbReference>
<reference evidence="2" key="2">
    <citation type="submission" date="2021-09" db="EMBL/GenBank/DDBJ databases">
        <authorList>
            <person name="Jia N."/>
            <person name="Wang J."/>
            <person name="Shi W."/>
            <person name="Du L."/>
            <person name="Sun Y."/>
            <person name="Zhan W."/>
            <person name="Jiang J."/>
            <person name="Wang Q."/>
            <person name="Zhang B."/>
            <person name="Ji P."/>
            <person name="Sakyi L.B."/>
            <person name="Cui X."/>
            <person name="Yuan T."/>
            <person name="Jiang B."/>
            <person name="Yang W."/>
            <person name="Lam T.T.-Y."/>
            <person name="Chang Q."/>
            <person name="Ding S."/>
            <person name="Wang X."/>
            <person name="Zhu J."/>
            <person name="Ruan X."/>
            <person name="Zhao L."/>
            <person name="Wei J."/>
            <person name="Que T."/>
            <person name="Du C."/>
            <person name="Cheng J."/>
            <person name="Dai P."/>
            <person name="Han X."/>
            <person name="Huang E."/>
            <person name="Gao Y."/>
            <person name="Liu J."/>
            <person name="Shao H."/>
            <person name="Ye R."/>
            <person name="Li L."/>
            <person name="Wei W."/>
            <person name="Wang X."/>
            <person name="Wang C."/>
            <person name="Huo Q."/>
            <person name="Li W."/>
            <person name="Guo W."/>
            <person name="Chen H."/>
            <person name="Chen S."/>
            <person name="Zhou L."/>
            <person name="Zhou L."/>
            <person name="Ni X."/>
            <person name="Tian J."/>
            <person name="Zhou Y."/>
            <person name="Sheng Y."/>
            <person name="Liu T."/>
            <person name="Pan Y."/>
            <person name="Xia L."/>
            <person name="Li J."/>
            <person name="Zhao F."/>
            <person name="Cao W."/>
        </authorList>
    </citation>
    <scope>NUCLEOTIDE SEQUENCE</scope>
    <source>
        <strain evidence="2">Rsan-2018</strain>
        <tissue evidence="2">Larvae</tissue>
    </source>
</reference>
<dbReference type="OMA" id="SVWNIFT"/>
<evidence type="ECO:0000313" key="3">
    <source>
        <dbReference type="Proteomes" id="UP000821837"/>
    </source>
</evidence>
<organism evidence="2 3">
    <name type="scientific">Rhipicephalus sanguineus</name>
    <name type="common">Brown dog tick</name>
    <name type="synonym">Ixodes sanguineus</name>
    <dbReference type="NCBI Taxonomy" id="34632"/>
    <lineage>
        <taxon>Eukaryota</taxon>
        <taxon>Metazoa</taxon>
        <taxon>Ecdysozoa</taxon>
        <taxon>Arthropoda</taxon>
        <taxon>Chelicerata</taxon>
        <taxon>Arachnida</taxon>
        <taxon>Acari</taxon>
        <taxon>Parasitiformes</taxon>
        <taxon>Ixodida</taxon>
        <taxon>Ixodoidea</taxon>
        <taxon>Ixodidae</taxon>
        <taxon>Rhipicephalinae</taxon>
        <taxon>Rhipicephalus</taxon>
        <taxon>Rhipicephalus</taxon>
    </lineage>
</organism>
<sequence>MFGNQHFGAVDLIHAHTYTTLEDLSIKEGSCALHRITFLNTPAKTHQHLDIGCGPGTFSRDFLVPRSEPCTKLLAIDRSPLMVDFAKRHRQHENITFDVLDFGGQDVEQLIAKYGRFDRIYSFLWFHFVKDQRKAYVDLAKLLTPTSGECVVFSSVWNVFTDVWLQVHLMERWREVIPDPRPLFSVQYKFEFDGKLDKIEAEVRALVADAGLETVECHVFQSEWPFPTVEVFVGLIFEAFGFYEAIPEADIEAVKKDWVRLVQKAASTKTNRFAAKAAFYCVHAKARP</sequence>
<dbReference type="GO" id="GO:0008757">
    <property type="term" value="F:S-adenosylmethionine-dependent methyltransferase activity"/>
    <property type="evidence" value="ECO:0007669"/>
    <property type="project" value="InterPro"/>
</dbReference>
<name>A0A9D4SRR4_RHISA</name>
<dbReference type="VEuPathDB" id="VectorBase:RSAN_041804"/>
<protein>
    <recommendedName>
        <fullName evidence="1">Methyltransferase type 11 domain-containing protein</fullName>
    </recommendedName>
</protein>
<dbReference type="AlphaFoldDB" id="A0A9D4SRR4"/>
<evidence type="ECO:0000259" key="1">
    <source>
        <dbReference type="Pfam" id="PF08241"/>
    </source>
</evidence>
<keyword evidence="3" id="KW-1185">Reference proteome</keyword>
<dbReference type="Pfam" id="PF08241">
    <property type="entry name" value="Methyltransf_11"/>
    <property type="match status" value="1"/>
</dbReference>
<dbReference type="PANTHER" id="PTHR43861">
    <property type="entry name" value="TRANS-ACONITATE 2-METHYLTRANSFERASE-RELATED"/>
    <property type="match status" value="1"/>
</dbReference>
<proteinExistence type="predicted"/>
<dbReference type="PANTHER" id="PTHR43861:SF1">
    <property type="entry name" value="TRANS-ACONITATE 2-METHYLTRANSFERASE"/>
    <property type="match status" value="1"/>
</dbReference>
<feature type="domain" description="Methyltransferase type 11" evidence="1">
    <location>
        <begin position="49"/>
        <end position="145"/>
    </location>
</feature>
<dbReference type="Proteomes" id="UP000821837">
    <property type="component" value="Unassembled WGS sequence"/>
</dbReference>
<dbReference type="OrthoDB" id="6476472at2759"/>
<dbReference type="SUPFAM" id="SSF53335">
    <property type="entry name" value="S-adenosyl-L-methionine-dependent methyltransferases"/>
    <property type="match status" value="1"/>
</dbReference>
<gene>
    <name evidence="2" type="ORF">HPB52_005693</name>
</gene>
<dbReference type="EMBL" id="JABSTV010001253">
    <property type="protein sequence ID" value="KAH7943136.1"/>
    <property type="molecule type" value="Genomic_DNA"/>
</dbReference>
<dbReference type="InterPro" id="IPR029063">
    <property type="entry name" value="SAM-dependent_MTases_sf"/>
</dbReference>
<reference evidence="2" key="1">
    <citation type="journal article" date="2020" name="Cell">
        <title>Large-Scale Comparative Analyses of Tick Genomes Elucidate Their Genetic Diversity and Vector Capacities.</title>
        <authorList>
            <consortium name="Tick Genome and Microbiome Consortium (TIGMIC)"/>
            <person name="Jia N."/>
            <person name="Wang J."/>
            <person name="Shi W."/>
            <person name="Du L."/>
            <person name="Sun Y."/>
            <person name="Zhan W."/>
            <person name="Jiang J.F."/>
            <person name="Wang Q."/>
            <person name="Zhang B."/>
            <person name="Ji P."/>
            <person name="Bell-Sakyi L."/>
            <person name="Cui X.M."/>
            <person name="Yuan T.T."/>
            <person name="Jiang B.G."/>
            <person name="Yang W.F."/>
            <person name="Lam T.T."/>
            <person name="Chang Q.C."/>
            <person name="Ding S.J."/>
            <person name="Wang X.J."/>
            <person name="Zhu J.G."/>
            <person name="Ruan X.D."/>
            <person name="Zhao L."/>
            <person name="Wei J.T."/>
            <person name="Ye R.Z."/>
            <person name="Que T.C."/>
            <person name="Du C.H."/>
            <person name="Zhou Y.H."/>
            <person name="Cheng J.X."/>
            <person name="Dai P.F."/>
            <person name="Guo W.B."/>
            <person name="Han X.H."/>
            <person name="Huang E.J."/>
            <person name="Li L.F."/>
            <person name="Wei W."/>
            <person name="Gao Y.C."/>
            <person name="Liu J.Z."/>
            <person name="Shao H.Z."/>
            <person name="Wang X."/>
            <person name="Wang C.C."/>
            <person name="Yang T.C."/>
            <person name="Huo Q.B."/>
            <person name="Li W."/>
            <person name="Chen H.Y."/>
            <person name="Chen S.E."/>
            <person name="Zhou L.G."/>
            <person name="Ni X.B."/>
            <person name="Tian J.H."/>
            <person name="Sheng Y."/>
            <person name="Liu T."/>
            <person name="Pan Y.S."/>
            <person name="Xia L.Y."/>
            <person name="Li J."/>
            <person name="Zhao F."/>
            <person name="Cao W.C."/>
        </authorList>
    </citation>
    <scope>NUCLEOTIDE SEQUENCE</scope>
    <source>
        <strain evidence="2">Rsan-2018</strain>
    </source>
</reference>
<dbReference type="InterPro" id="IPR013216">
    <property type="entry name" value="Methyltransf_11"/>
</dbReference>
<comment type="caution">
    <text evidence="2">The sequence shown here is derived from an EMBL/GenBank/DDBJ whole genome shotgun (WGS) entry which is preliminary data.</text>
</comment>
<accession>A0A9D4SRR4</accession>
<evidence type="ECO:0000313" key="2">
    <source>
        <dbReference type="EMBL" id="KAH7943136.1"/>
    </source>
</evidence>